<dbReference type="GO" id="GO:0006313">
    <property type="term" value="P:DNA transposition"/>
    <property type="evidence" value="ECO:0007669"/>
    <property type="project" value="InterPro"/>
</dbReference>
<feature type="non-terminal residue" evidence="2">
    <location>
        <position position="1"/>
    </location>
</feature>
<keyword evidence="1" id="KW-0175">Coiled coil</keyword>
<evidence type="ECO:0000313" key="2">
    <source>
        <dbReference type="EMBL" id="GAF88022.1"/>
    </source>
</evidence>
<dbReference type="Pfam" id="PF01527">
    <property type="entry name" value="HTH_Tnp_1"/>
    <property type="match status" value="1"/>
</dbReference>
<dbReference type="GO" id="GO:0003677">
    <property type="term" value="F:DNA binding"/>
    <property type="evidence" value="ECO:0007669"/>
    <property type="project" value="InterPro"/>
</dbReference>
<feature type="coiled-coil region" evidence="1">
    <location>
        <begin position="12"/>
        <end position="39"/>
    </location>
</feature>
<dbReference type="InterPro" id="IPR002514">
    <property type="entry name" value="Transposase_8"/>
</dbReference>
<accession>X0TIP7</accession>
<name>X0TIP7_9ZZZZ</name>
<comment type="caution">
    <text evidence="2">The sequence shown here is derived from an EMBL/GenBank/DDBJ whole genome shotgun (WGS) entry which is preliminary data.</text>
</comment>
<dbReference type="EMBL" id="BARS01011260">
    <property type="protein sequence ID" value="GAF88022.1"/>
    <property type="molecule type" value="Genomic_DNA"/>
</dbReference>
<sequence>YYRWRKEYGGLRIEQAKKLKNLEKENARLKKLVADLSLDKAILKEAAEGNF</sequence>
<protein>
    <recommendedName>
        <fullName evidence="3">Transposase IS3/IS911 family protein</fullName>
    </recommendedName>
</protein>
<gene>
    <name evidence="2" type="ORF">S01H1_20547</name>
</gene>
<evidence type="ECO:0000256" key="1">
    <source>
        <dbReference type="SAM" id="Coils"/>
    </source>
</evidence>
<proteinExistence type="predicted"/>
<dbReference type="AlphaFoldDB" id="X0TIP7"/>
<dbReference type="GO" id="GO:0004803">
    <property type="term" value="F:transposase activity"/>
    <property type="evidence" value="ECO:0007669"/>
    <property type="project" value="InterPro"/>
</dbReference>
<reference evidence="2" key="1">
    <citation type="journal article" date="2014" name="Front. Microbiol.">
        <title>High frequency of phylogenetically diverse reductive dehalogenase-homologous genes in deep subseafloor sedimentary metagenomes.</title>
        <authorList>
            <person name="Kawai M."/>
            <person name="Futagami T."/>
            <person name="Toyoda A."/>
            <person name="Takaki Y."/>
            <person name="Nishi S."/>
            <person name="Hori S."/>
            <person name="Arai W."/>
            <person name="Tsubouchi T."/>
            <person name="Morono Y."/>
            <person name="Uchiyama I."/>
            <person name="Ito T."/>
            <person name="Fujiyama A."/>
            <person name="Inagaki F."/>
            <person name="Takami H."/>
        </authorList>
    </citation>
    <scope>NUCLEOTIDE SEQUENCE</scope>
    <source>
        <strain evidence="2">Expedition CK06-06</strain>
    </source>
</reference>
<evidence type="ECO:0008006" key="3">
    <source>
        <dbReference type="Google" id="ProtNLM"/>
    </source>
</evidence>
<organism evidence="2">
    <name type="scientific">marine sediment metagenome</name>
    <dbReference type="NCBI Taxonomy" id="412755"/>
    <lineage>
        <taxon>unclassified sequences</taxon>
        <taxon>metagenomes</taxon>
        <taxon>ecological metagenomes</taxon>
    </lineage>
</organism>